<name>A0A7W6NXU4_9SPHN</name>
<sequence length="560" mass="59948">MATNGAAQEQEAWQPAPHERSPIPGSPPTPWHPLSRRLAYFTVAVLVVMSGSLGNAIVTANLTTLQGSLGLYSAEIQWLPTVYVMTNVCANMLLIKFRQQFGIRLFTQIFLIGFALTTAAHIFTHSFATAVAVRALSGVAAAACSTVGLLYMVQAWTPEHRLKGIVLAVSLPQAAVPLARLFPTEAFEADRWQSLYLFELGLALFCLAGVRLLVLPPVERMKAFEPLDFVTFPIFATGIALLCAVLGLGRTLWWFEAPWIAPALIGAIILIPTALVIEHNRRNPLLNTRWLGSGAIVRFALVSILARVVLSEQTIGASGLLAVVGMGNDQLRTLYAVVLLATLAGAIIGAMTIDPTFLGKPILIALGLICVGALLDSDSTNLIRPHDMYFSQALLGFASALFIGPALLIGLTRALKEGPTHFVSFSALFGITQNLGGLFGSAMLGTFQVIREHAHNNAIVAGLMSSDPMITQRIQQNAAAYGRVLIDPTLRQAEGAAILTQTVTREANIQAYNDTFLLIAAIAAGTILWAGVHIIRIRRETLAQIAAQRQAAQAAGAQNG</sequence>
<dbReference type="InterPro" id="IPR036259">
    <property type="entry name" value="MFS_trans_sf"/>
</dbReference>
<feature type="transmembrane region" description="Helical" evidence="7">
    <location>
        <begin position="134"/>
        <end position="153"/>
    </location>
</feature>
<keyword evidence="2" id="KW-0813">Transport</keyword>
<dbReference type="RefSeq" id="WP_183999803.1">
    <property type="nucleotide sequence ID" value="NZ_JACIEH010000003.1"/>
</dbReference>
<evidence type="ECO:0000256" key="2">
    <source>
        <dbReference type="ARBA" id="ARBA00022448"/>
    </source>
</evidence>
<reference evidence="8 9" key="1">
    <citation type="submission" date="2020-08" db="EMBL/GenBank/DDBJ databases">
        <title>Genomic Encyclopedia of Type Strains, Phase IV (KMG-IV): sequencing the most valuable type-strain genomes for metagenomic binning, comparative biology and taxonomic classification.</title>
        <authorList>
            <person name="Goeker M."/>
        </authorList>
    </citation>
    <scope>NUCLEOTIDE SEQUENCE [LARGE SCALE GENOMIC DNA]</scope>
    <source>
        <strain evidence="8 9">DSM 101806</strain>
    </source>
</reference>
<dbReference type="PANTHER" id="PTHR42718:SF9">
    <property type="entry name" value="MAJOR FACILITATOR SUPERFAMILY MULTIDRUG TRANSPORTER MFSC"/>
    <property type="match status" value="1"/>
</dbReference>
<proteinExistence type="predicted"/>
<feature type="transmembrane region" description="Helical" evidence="7">
    <location>
        <begin position="395"/>
        <end position="415"/>
    </location>
</feature>
<organism evidence="8 9">
    <name type="scientific">Sphingomonas kyeonggiensis</name>
    <dbReference type="NCBI Taxonomy" id="1268553"/>
    <lineage>
        <taxon>Bacteria</taxon>
        <taxon>Pseudomonadati</taxon>
        <taxon>Pseudomonadota</taxon>
        <taxon>Alphaproteobacteria</taxon>
        <taxon>Sphingomonadales</taxon>
        <taxon>Sphingomonadaceae</taxon>
        <taxon>Sphingomonas</taxon>
    </lineage>
</organism>
<dbReference type="EMBL" id="JACIEH010000003">
    <property type="protein sequence ID" value="MBB4100519.1"/>
    <property type="molecule type" value="Genomic_DNA"/>
</dbReference>
<feature type="transmembrane region" description="Helical" evidence="7">
    <location>
        <begin position="330"/>
        <end position="350"/>
    </location>
</feature>
<feature type="transmembrane region" description="Helical" evidence="7">
    <location>
        <begin position="109"/>
        <end position="128"/>
    </location>
</feature>
<gene>
    <name evidence="8" type="ORF">GGR46_004091</name>
</gene>
<dbReference type="SUPFAM" id="SSF103473">
    <property type="entry name" value="MFS general substrate transporter"/>
    <property type="match status" value="1"/>
</dbReference>
<feature type="transmembrane region" description="Helical" evidence="7">
    <location>
        <begin position="38"/>
        <end position="58"/>
    </location>
</feature>
<dbReference type="Proteomes" id="UP000557392">
    <property type="component" value="Unassembled WGS sequence"/>
</dbReference>
<evidence type="ECO:0000256" key="5">
    <source>
        <dbReference type="ARBA" id="ARBA00023136"/>
    </source>
</evidence>
<feature type="transmembrane region" description="Helical" evidence="7">
    <location>
        <begin position="195"/>
        <end position="215"/>
    </location>
</feature>
<keyword evidence="4 7" id="KW-1133">Transmembrane helix</keyword>
<evidence type="ECO:0000313" key="9">
    <source>
        <dbReference type="Proteomes" id="UP000557392"/>
    </source>
</evidence>
<evidence type="ECO:0000256" key="7">
    <source>
        <dbReference type="SAM" id="Phobius"/>
    </source>
</evidence>
<evidence type="ECO:0000256" key="3">
    <source>
        <dbReference type="ARBA" id="ARBA00022692"/>
    </source>
</evidence>
<feature type="transmembrane region" description="Helical" evidence="7">
    <location>
        <begin position="357"/>
        <end position="375"/>
    </location>
</feature>
<feature type="transmembrane region" description="Helical" evidence="7">
    <location>
        <begin position="227"/>
        <end position="253"/>
    </location>
</feature>
<evidence type="ECO:0000256" key="6">
    <source>
        <dbReference type="SAM" id="MobiDB-lite"/>
    </source>
</evidence>
<dbReference type="GO" id="GO:0016020">
    <property type="term" value="C:membrane"/>
    <property type="evidence" value="ECO:0007669"/>
    <property type="project" value="UniProtKB-SubCell"/>
</dbReference>
<evidence type="ECO:0000256" key="1">
    <source>
        <dbReference type="ARBA" id="ARBA00004141"/>
    </source>
</evidence>
<accession>A0A7W6NXU4</accession>
<feature type="transmembrane region" description="Helical" evidence="7">
    <location>
        <begin position="422"/>
        <end position="444"/>
    </location>
</feature>
<feature type="region of interest" description="Disordered" evidence="6">
    <location>
        <begin position="1"/>
        <end position="29"/>
    </location>
</feature>
<dbReference type="GO" id="GO:0022857">
    <property type="term" value="F:transmembrane transporter activity"/>
    <property type="evidence" value="ECO:0007669"/>
    <property type="project" value="InterPro"/>
</dbReference>
<evidence type="ECO:0000313" key="8">
    <source>
        <dbReference type="EMBL" id="MBB4100519.1"/>
    </source>
</evidence>
<keyword evidence="9" id="KW-1185">Reference proteome</keyword>
<comment type="caution">
    <text evidence="8">The sequence shown here is derived from an EMBL/GenBank/DDBJ whole genome shotgun (WGS) entry which is preliminary data.</text>
</comment>
<feature type="compositionally biased region" description="Low complexity" evidence="6">
    <location>
        <begin position="1"/>
        <end position="16"/>
    </location>
</feature>
<keyword evidence="3 7" id="KW-0812">Transmembrane</keyword>
<comment type="subcellular location">
    <subcellularLocation>
        <location evidence="1">Membrane</location>
        <topology evidence="1">Multi-pass membrane protein</topology>
    </subcellularLocation>
</comment>
<feature type="transmembrane region" description="Helical" evidence="7">
    <location>
        <begin position="165"/>
        <end position="183"/>
    </location>
</feature>
<evidence type="ECO:0000256" key="4">
    <source>
        <dbReference type="ARBA" id="ARBA00022989"/>
    </source>
</evidence>
<dbReference type="PANTHER" id="PTHR42718">
    <property type="entry name" value="MAJOR FACILITATOR SUPERFAMILY MULTIDRUG TRANSPORTER MFSC"/>
    <property type="match status" value="1"/>
</dbReference>
<dbReference type="Pfam" id="PF07690">
    <property type="entry name" value="MFS_1"/>
    <property type="match status" value="1"/>
</dbReference>
<feature type="transmembrane region" description="Helical" evidence="7">
    <location>
        <begin position="290"/>
        <end position="310"/>
    </location>
</feature>
<keyword evidence="5 7" id="KW-0472">Membrane</keyword>
<feature type="transmembrane region" description="Helical" evidence="7">
    <location>
        <begin position="259"/>
        <end position="278"/>
    </location>
</feature>
<dbReference type="AlphaFoldDB" id="A0A7W6NXU4"/>
<feature type="transmembrane region" description="Helical" evidence="7">
    <location>
        <begin position="78"/>
        <end position="97"/>
    </location>
</feature>
<feature type="transmembrane region" description="Helical" evidence="7">
    <location>
        <begin position="515"/>
        <end position="535"/>
    </location>
</feature>
<dbReference type="Gene3D" id="1.20.1250.20">
    <property type="entry name" value="MFS general substrate transporter like domains"/>
    <property type="match status" value="1"/>
</dbReference>
<dbReference type="InterPro" id="IPR011701">
    <property type="entry name" value="MFS"/>
</dbReference>
<protein>
    <submittedName>
        <fullName evidence="8">MFS family permease</fullName>
    </submittedName>
</protein>